<dbReference type="SUPFAM" id="SSF53756">
    <property type="entry name" value="UDP-Glycosyltransferase/glycogen phosphorylase"/>
    <property type="match status" value="1"/>
</dbReference>
<keyword evidence="3" id="KW-1185">Reference proteome</keyword>
<organism evidence="2 3">
    <name type="scientific">Bergeyella porcorum</name>
    <dbReference type="NCBI Taxonomy" id="1735111"/>
    <lineage>
        <taxon>Bacteria</taxon>
        <taxon>Pseudomonadati</taxon>
        <taxon>Bacteroidota</taxon>
        <taxon>Flavobacteriia</taxon>
        <taxon>Flavobacteriales</taxon>
        <taxon>Weeksellaceae</taxon>
        <taxon>Bergeyella</taxon>
    </lineage>
</organism>
<proteinExistence type="predicted"/>
<dbReference type="Proteomes" id="UP001432059">
    <property type="component" value="Chromosome"/>
</dbReference>
<dbReference type="KEGG" id="bpor:BPO_0974"/>
<protein>
    <recommendedName>
        <fullName evidence="1">Glycosyl transferase family 1 domain-containing protein</fullName>
    </recommendedName>
</protein>
<evidence type="ECO:0000313" key="2">
    <source>
        <dbReference type="EMBL" id="WOC51621.1"/>
    </source>
</evidence>
<dbReference type="Gene3D" id="3.40.50.2000">
    <property type="entry name" value="Glycogen Phosphorylase B"/>
    <property type="match status" value="2"/>
</dbReference>
<sequence length="352" mass="39776">MREFSEQGFQNLHLISLKSSLEQPVMNYPEMKGLKILSQSKNFTQELKDYLSKHHIKHLIFQGDNMTIGLEVLKAAKLANCKAYPQYHGSPYAYLKKYPDAEHANLLKRLFAGVVYPFKKSKLRKFIQSSPQGLFCVSNGSADELKHLFRGEKGIVNKIKVIHNPILLNERIALNKQNRITFVSRLESRHKNAFLALKAWELIAEKYAGWQLVILGSGSLEPNMKKYCENCNVKNIDFKGFVKNVETELALSKISINVSNCEGFSMSIAEAITQGNAIAITDSDGGIKDMGIHYETALVSPKNDAKDLAKNIAQLIEDTELMKRLSENAYDNLKQMTLEEKPSSLWIKMFAG</sequence>
<name>A0AAU0F2R0_9FLAO</name>
<gene>
    <name evidence="2" type="ORF">BPO_0974</name>
</gene>
<evidence type="ECO:0000259" key="1">
    <source>
        <dbReference type="Pfam" id="PF00534"/>
    </source>
</evidence>
<dbReference type="Pfam" id="PF00534">
    <property type="entry name" value="Glycos_transf_1"/>
    <property type="match status" value="1"/>
</dbReference>
<dbReference type="PANTHER" id="PTHR12526">
    <property type="entry name" value="GLYCOSYLTRANSFERASE"/>
    <property type="match status" value="1"/>
</dbReference>
<dbReference type="InterPro" id="IPR001296">
    <property type="entry name" value="Glyco_trans_1"/>
</dbReference>
<evidence type="ECO:0000313" key="3">
    <source>
        <dbReference type="Proteomes" id="UP001432059"/>
    </source>
</evidence>
<reference evidence="2" key="1">
    <citation type="submission" date="2023-10" db="EMBL/GenBank/DDBJ databases">
        <title>Characterization and whole genome sequencing of a novel strain of Bergeyella porcorum QD2021 isolated from pig.</title>
        <authorList>
            <person name="Liu G."/>
            <person name="Chen C."/>
            <person name="Han X."/>
        </authorList>
    </citation>
    <scope>NUCLEOTIDE SEQUENCE</scope>
    <source>
        <strain evidence="2">QD2021</strain>
    </source>
</reference>
<feature type="domain" description="Glycosyl transferase family 1" evidence="1">
    <location>
        <begin position="175"/>
        <end position="330"/>
    </location>
</feature>
<dbReference type="EMBL" id="CP136426">
    <property type="protein sequence ID" value="WOC51621.1"/>
    <property type="molecule type" value="Genomic_DNA"/>
</dbReference>
<dbReference type="GO" id="GO:0016757">
    <property type="term" value="F:glycosyltransferase activity"/>
    <property type="evidence" value="ECO:0007669"/>
    <property type="project" value="InterPro"/>
</dbReference>
<dbReference type="PANTHER" id="PTHR12526:SF630">
    <property type="entry name" value="GLYCOSYLTRANSFERASE"/>
    <property type="match status" value="1"/>
</dbReference>
<accession>A0AAU0F2R0</accession>
<dbReference type="AlphaFoldDB" id="A0AAU0F2R0"/>
<dbReference type="RefSeq" id="WP_327985223.1">
    <property type="nucleotide sequence ID" value="NZ_CP136426.1"/>
</dbReference>